<protein>
    <submittedName>
        <fullName evidence="1">Uncharacterized protein</fullName>
    </submittedName>
</protein>
<evidence type="ECO:0000313" key="1">
    <source>
        <dbReference type="EMBL" id="KKL97686.1"/>
    </source>
</evidence>
<gene>
    <name evidence="1" type="ORF">LCGC14_1832040</name>
</gene>
<reference evidence="1" key="1">
    <citation type="journal article" date="2015" name="Nature">
        <title>Complex archaea that bridge the gap between prokaryotes and eukaryotes.</title>
        <authorList>
            <person name="Spang A."/>
            <person name="Saw J.H."/>
            <person name="Jorgensen S.L."/>
            <person name="Zaremba-Niedzwiedzka K."/>
            <person name="Martijn J."/>
            <person name="Lind A.E."/>
            <person name="van Eijk R."/>
            <person name="Schleper C."/>
            <person name="Guy L."/>
            <person name="Ettema T.J."/>
        </authorList>
    </citation>
    <scope>NUCLEOTIDE SEQUENCE</scope>
</reference>
<name>A0A0F9H3Y1_9ZZZZ</name>
<dbReference type="EMBL" id="LAZR01018108">
    <property type="protein sequence ID" value="KKL97686.1"/>
    <property type="molecule type" value="Genomic_DNA"/>
</dbReference>
<proteinExistence type="predicted"/>
<sequence length="107" mass="12050">MDNKLTWVPMENADRVNIPFELIPDGGGKMIYRLPSTLTFGHLELNGTDITGYFTPEDIEVPCEEHAPHFNEGCTQCTVAEQEYVVRPWMVAPAPPAEPEDEEDESE</sequence>
<organism evidence="1">
    <name type="scientific">marine sediment metagenome</name>
    <dbReference type="NCBI Taxonomy" id="412755"/>
    <lineage>
        <taxon>unclassified sequences</taxon>
        <taxon>metagenomes</taxon>
        <taxon>ecological metagenomes</taxon>
    </lineage>
</organism>
<dbReference type="AlphaFoldDB" id="A0A0F9H3Y1"/>
<comment type="caution">
    <text evidence="1">The sequence shown here is derived from an EMBL/GenBank/DDBJ whole genome shotgun (WGS) entry which is preliminary data.</text>
</comment>
<accession>A0A0F9H3Y1</accession>